<dbReference type="AlphaFoldDB" id="A0A2I0TNQ4"/>
<name>A0A2I0TNQ4_LIMLA</name>
<gene>
    <name evidence="1" type="ORF">llap_14243</name>
</gene>
<evidence type="ECO:0000313" key="1">
    <source>
        <dbReference type="EMBL" id="PKU35459.1"/>
    </source>
</evidence>
<dbReference type="InterPro" id="IPR043502">
    <property type="entry name" value="DNA/RNA_pol_sf"/>
</dbReference>
<sequence length="132" mass="14053">MPQLISLMHSSRSLWQQSAGHSLLSLGGAFSTPGIDCPRGGNSPAVCHGLIQTALEQGEAPEHLQCIGNNIIWGNTAEKVSEKGNKTVQILLRAGLAIKQSKAEGPAQEIQFLGIKRQDGCDQQNSSYVSTD</sequence>
<reference evidence="2" key="1">
    <citation type="submission" date="2017-11" db="EMBL/GenBank/DDBJ databases">
        <authorList>
            <person name="Lima N.C."/>
            <person name="Parody-Merino A.M."/>
            <person name="Battley P.F."/>
            <person name="Fidler A.E."/>
            <person name="Prosdocimi F."/>
        </authorList>
    </citation>
    <scope>NUCLEOTIDE SEQUENCE [LARGE SCALE GENOMIC DNA]</scope>
</reference>
<dbReference type="EMBL" id="KZ508248">
    <property type="protein sequence ID" value="PKU35459.1"/>
    <property type="molecule type" value="Genomic_DNA"/>
</dbReference>
<reference evidence="2" key="2">
    <citation type="submission" date="2017-12" db="EMBL/GenBank/DDBJ databases">
        <title>Genome sequence of the Bar-tailed Godwit (Limosa lapponica baueri).</title>
        <authorList>
            <person name="Lima N.C.B."/>
            <person name="Parody-Merino A.M."/>
            <person name="Battley P.F."/>
            <person name="Fidler A.E."/>
            <person name="Prosdocimi F."/>
        </authorList>
    </citation>
    <scope>NUCLEOTIDE SEQUENCE [LARGE SCALE GENOMIC DNA]</scope>
</reference>
<protein>
    <submittedName>
        <fullName evidence="1">Uncharacterized protein</fullName>
    </submittedName>
</protein>
<proteinExistence type="predicted"/>
<dbReference type="Gene3D" id="3.30.70.270">
    <property type="match status" value="1"/>
</dbReference>
<dbReference type="InterPro" id="IPR043128">
    <property type="entry name" value="Rev_trsase/Diguanyl_cyclase"/>
</dbReference>
<dbReference type="SUPFAM" id="SSF56672">
    <property type="entry name" value="DNA/RNA polymerases"/>
    <property type="match status" value="1"/>
</dbReference>
<accession>A0A2I0TNQ4</accession>
<organism evidence="1 2">
    <name type="scientific">Limosa lapponica baueri</name>
    <dbReference type="NCBI Taxonomy" id="1758121"/>
    <lineage>
        <taxon>Eukaryota</taxon>
        <taxon>Metazoa</taxon>
        <taxon>Chordata</taxon>
        <taxon>Craniata</taxon>
        <taxon>Vertebrata</taxon>
        <taxon>Euteleostomi</taxon>
        <taxon>Archelosauria</taxon>
        <taxon>Archosauria</taxon>
        <taxon>Dinosauria</taxon>
        <taxon>Saurischia</taxon>
        <taxon>Theropoda</taxon>
        <taxon>Coelurosauria</taxon>
        <taxon>Aves</taxon>
        <taxon>Neognathae</taxon>
        <taxon>Neoaves</taxon>
        <taxon>Charadriiformes</taxon>
        <taxon>Scolopacidae</taxon>
        <taxon>Limosa</taxon>
    </lineage>
</organism>
<dbReference type="Proteomes" id="UP000233556">
    <property type="component" value="Unassembled WGS sequence"/>
</dbReference>
<keyword evidence="2" id="KW-1185">Reference proteome</keyword>
<dbReference type="OrthoDB" id="9950135at2759"/>
<evidence type="ECO:0000313" key="2">
    <source>
        <dbReference type="Proteomes" id="UP000233556"/>
    </source>
</evidence>